<sequence length="113" mass="13013">MTAALKYFQDMSNDKVTLIRTAVVWYSDITFERTLRTDLGERLIDPKLIPFKACGPVRTPPIKDYESPDGEYIDVSKKWSYMYFQWSESPIFNFGGAVVGKREPTAIVFTLTM</sequence>
<keyword evidence="4" id="KW-0689">Ribosomal protein</keyword>
<dbReference type="InterPro" id="IPR019192">
    <property type="entry name" value="Ribosomal_mL40"/>
</dbReference>
<keyword evidence="6" id="KW-0687">Ribonucleoprotein</keyword>
<evidence type="ECO:0000313" key="9">
    <source>
        <dbReference type="Proteomes" id="UP001153148"/>
    </source>
</evidence>
<organism evidence="8 9">
    <name type="scientific">Timema podura</name>
    <name type="common">Walking stick</name>
    <dbReference type="NCBI Taxonomy" id="61482"/>
    <lineage>
        <taxon>Eukaryota</taxon>
        <taxon>Metazoa</taxon>
        <taxon>Ecdysozoa</taxon>
        <taxon>Arthropoda</taxon>
        <taxon>Hexapoda</taxon>
        <taxon>Insecta</taxon>
        <taxon>Pterygota</taxon>
        <taxon>Neoptera</taxon>
        <taxon>Polyneoptera</taxon>
        <taxon>Phasmatodea</taxon>
        <taxon>Timematodea</taxon>
        <taxon>Timematoidea</taxon>
        <taxon>Timematidae</taxon>
        <taxon>Timema</taxon>
    </lineage>
</organism>
<comment type="subcellular location">
    <subcellularLocation>
        <location evidence="1">Mitochondrion</location>
    </subcellularLocation>
</comment>
<evidence type="ECO:0000256" key="2">
    <source>
        <dbReference type="ARBA" id="ARBA00009360"/>
    </source>
</evidence>
<comment type="caution">
    <text evidence="8">The sequence shown here is derived from an EMBL/GenBank/DDBJ whole genome shotgun (WGS) entry which is preliminary data.</text>
</comment>
<evidence type="ECO:0000256" key="3">
    <source>
        <dbReference type="ARBA" id="ARBA00022946"/>
    </source>
</evidence>
<evidence type="ECO:0000256" key="1">
    <source>
        <dbReference type="ARBA" id="ARBA00004173"/>
    </source>
</evidence>
<dbReference type="EMBL" id="CAJPIN010000280">
    <property type="protein sequence ID" value="CAG2053312.1"/>
    <property type="molecule type" value="Genomic_DNA"/>
</dbReference>
<evidence type="ECO:0000256" key="7">
    <source>
        <dbReference type="ARBA" id="ARBA00035192"/>
    </source>
</evidence>
<keyword evidence="3" id="KW-0809">Transit peptide</keyword>
<evidence type="ECO:0000256" key="6">
    <source>
        <dbReference type="ARBA" id="ARBA00023274"/>
    </source>
</evidence>
<name>A0ABN7NFB7_TIMPD</name>
<reference evidence="8" key="1">
    <citation type="submission" date="2021-03" db="EMBL/GenBank/DDBJ databases">
        <authorList>
            <person name="Tran Van P."/>
        </authorList>
    </citation>
    <scope>NUCLEOTIDE SEQUENCE</scope>
</reference>
<dbReference type="Pfam" id="PF09812">
    <property type="entry name" value="MRP-L28"/>
    <property type="match status" value="1"/>
</dbReference>
<keyword evidence="9" id="KW-1185">Reference proteome</keyword>
<protein>
    <recommendedName>
        <fullName evidence="7">Large ribosomal subunit protein mL40</fullName>
    </recommendedName>
</protein>
<dbReference type="Proteomes" id="UP001153148">
    <property type="component" value="Unassembled WGS sequence"/>
</dbReference>
<keyword evidence="5" id="KW-0496">Mitochondrion</keyword>
<comment type="similarity">
    <text evidence="2">Belongs to the mitochondrion-specific ribosomal protein mL40 family.</text>
</comment>
<evidence type="ECO:0000256" key="5">
    <source>
        <dbReference type="ARBA" id="ARBA00023128"/>
    </source>
</evidence>
<proteinExistence type="inferred from homology"/>
<evidence type="ECO:0000313" key="8">
    <source>
        <dbReference type="EMBL" id="CAG2053312.1"/>
    </source>
</evidence>
<accession>A0ABN7NFB7</accession>
<evidence type="ECO:0000256" key="4">
    <source>
        <dbReference type="ARBA" id="ARBA00022980"/>
    </source>
</evidence>
<gene>
    <name evidence="8" type="ORF">TPAB3V08_LOCUS370</name>
</gene>